<dbReference type="PANTHER" id="PTHR11089">
    <property type="entry name" value="GTP-BINDING PROTEIN-RELATED"/>
    <property type="match status" value="1"/>
</dbReference>
<comment type="subcellular location">
    <subcellularLocation>
        <location evidence="1">Nucleus</location>
        <location evidence="1">Nucleolus</location>
    </subcellularLocation>
</comment>
<proteinExistence type="predicted"/>
<dbReference type="PRINTS" id="PR00326">
    <property type="entry name" value="GTP1OBG"/>
</dbReference>
<evidence type="ECO:0000313" key="8">
    <source>
        <dbReference type="EMBL" id="CAI2368803.1"/>
    </source>
</evidence>
<dbReference type="Gene3D" id="3.40.50.300">
    <property type="entry name" value="P-loop containing nucleotide triphosphate hydrolases"/>
    <property type="match status" value="1"/>
</dbReference>
<organism evidence="8 9">
    <name type="scientific">Euplotes crassus</name>
    <dbReference type="NCBI Taxonomy" id="5936"/>
    <lineage>
        <taxon>Eukaryota</taxon>
        <taxon>Sar</taxon>
        <taxon>Alveolata</taxon>
        <taxon>Ciliophora</taxon>
        <taxon>Intramacronucleata</taxon>
        <taxon>Spirotrichea</taxon>
        <taxon>Hypotrichia</taxon>
        <taxon>Euplotida</taxon>
        <taxon>Euplotidae</taxon>
        <taxon>Moneuplotes</taxon>
    </lineage>
</organism>
<keyword evidence="3" id="KW-0175">Coiled coil</keyword>
<accession>A0AAD1XED1</accession>
<feature type="region of interest" description="Disordered" evidence="6">
    <location>
        <begin position="1"/>
        <end position="53"/>
    </location>
</feature>
<dbReference type="PANTHER" id="PTHR11089:SF30">
    <property type="entry name" value="GUANINE NUCLEOTIDE-BINDING PROTEIN-LIKE 3 HOMOLOG"/>
    <property type="match status" value="1"/>
</dbReference>
<dbReference type="PROSITE" id="PS51721">
    <property type="entry name" value="G_CP"/>
    <property type="match status" value="1"/>
</dbReference>
<evidence type="ECO:0000256" key="4">
    <source>
        <dbReference type="ARBA" id="ARBA00023134"/>
    </source>
</evidence>
<dbReference type="InterPro" id="IPR030378">
    <property type="entry name" value="G_CP_dom"/>
</dbReference>
<evidence type="ECO:0000256" key="6">
    <source>
        <dbReference type="SAM" id="MobiDB-lite"/>
    </source>
</evidence>
<evidence type="ECO:0000256" key="5">
    <source>
        <dbReference type="ARBA" id="ARBA00023242"/>
    </source>
</evidence>
<dbReference type="GO" id="GO:0050793">
    <property type="term" value="P:regulation of developmental process"/>
    <property type="evidence" value="ECO:0007669"/>
    <property type="project" value="UniProtKB-ARBA"/>
</dbReference>
<name>A0AAD1XED1_EUPCR</name>
<reference evidence="8" key="1">
    <citation type="submission" date="2023-07" db="EMBL/GenBank/DDBJ databases">
        <authorList>
            <consortium name="AG Swart"/>
            <person name="Singh M."/>
            <person name="Singh A."/>
            <person name="Seah K."/>
            <person name="Emmerich C."/>
        </authorList>
    </citation>
    <scope>NUCLEOTIDE SEQUENCE</scope>
    <source>
        <strain evidence="8">DP1</strain>
    </source>
</reference>
<dbReference type="InterPro" id="IPR014813">
    <property type="entry name" value="Gnl3_N_dom"/>
</dbReference>
<evidence type="ECO:0000256" key="3">
    <source>
        <dbReference type="ARBA" id="ARBA00023054"/>
    </source>
</evidence>
<protein>
    <recommendedName>
        <fullName evidence="7">CP-type G domain-containing protein</fullName>
    </recommendedName>
</protein>
<sequence>MAKFQPKKNKKQNSKKKYTIEQKNKGLRKKQAKLAREAKKSKAKPNFKDPGIPNLFQFKKKMIQQMENKERLEGDNKTMAQQLRKKLNKKSSEGFVGNVQEPKDELESYMKNINSKIIRFSEEGKYEELEESKDLAANDKTLNQSRKAFIKDLKSVVEQADVVIEILDARDPQGCRNLEMESTVLSQNKKLVLVMNKADLIPPENARDWLRVLRDEHPTYLFKSSTQSQRNNLSGNISLHKSSLTDRKELVEKLMSGSKAVGNEEIIQILKNYCRNDTSERKQKHSIVVGVIGFPNVGKSSFINSLKRSRVAGTGNTPGFTKGIQEIYLDKDIVLLDSPGVVLSKDNADSLILRNVIKVEDLDDPVTPVEALVEKVSRKSILREYDIPDFRTVNEFLASIARKSGKLIKGGIPDIKNAAKMILRDWNNGKIPYYTPVGGNIIEENEEEDMEQ</sequence>
<evidence type="ECO:0000256" key="1">
    <source>
        <dbReference type="ARBA" id="ARBA00004604"/>
    </source>
</evidence>
<evidence type="ECO:0000313" key="9">
    <source>
        <dbReference type="Proteomes" id="UP001295684"/>
    </source>
</evidence>
<evidence type="ECO:0000256" key="2">
    <source>
        <dbReference type="ARBA" id="ARBA00022741"/>
    </source>
</evidence>
<keyword evidence="2" id="KW-0547">Nucleotide-binding</keyword>
<dbReference type="Proteomes" id="UP001295684">
    <property type="component" value="Unassembled WGS sequence"/>
</dbReference>
<dbReference type="FunFam" id="1.10.1580.10:FF:000002">
    <property type="entry name" value="Guanine nucleotide-binding protein-like 3 (nucleolar)-like"/>
    <property type="match status" value="1"/>
</dbReference>
<keyword evidence="9" id="KW-1185">Reference proteome</keyword>
<dbReference type="GO" id="GO:0005525">
    <property type="term" value="F:GTP binding"/>
    <property type="evidence" value="ECO:0007669"/>
    <property type="project" value="UniProtKB-KW"/>
</dbReference>
<keyword evidence="4" id="KW-0342">GTP-binding</keyword>
<feature type="domain" description="CP-type G" evidence="7">
    <location>
        <begin position="150"/>
        <end position="344"/>
    </location>
</feature>
<dbReference type="AlphaFoldDB" id="A0AAD1XED1"/>
<gene>
    <name evidence="8" type="ORF">ECRASSUSDP1_LOCUS10099</name>
</gene>
<dbReference type="InterPro" id="IPR027417">
    <property type="entry name" value="P-loop_NTPase"/>
</dbReference>
<keyword evidence="5" id="KW-0539">Nucleus</keyword>
<dbReference type="GO" id="GO:0005730">
    <property type="term" value="C:nucleolus"/>
    <property type="evidence" value="ECO:0007669"/>
    <property type="project" value="UniProtKB-SubCell"/>
</dbReference>
<dbReference type="CDD" id="cd04178">
    <property type="entry name" value="Nucleostemin_like"/>
    <property type="match status" value="1"/>
</dbReference>
<dbReference type="Pfam" id="PF08701">
    <property type="entry name" value="GN3L_Grn1"/>
    <property type="match status" value="1"/>
</dbReference>
<dbReference type="EMBL" id="CAMPGE010009944">
    <property type="protein sequence ID" value="CAI2368803.1"/>
    <property type="molecule type" value="Genomic_DNA"/>
</dbReference>
<feature type="compositionally biased region" description="Basic residues" evidence="6">
    <location>
        <begin position="1"/>
        <end position="17"/>
    </location>
</feature>
<dbReference type="FunFam" id="3.40.50.300:FF:000571">
    <property type="entry name" value="Guanine nucleotide-binding protein-like NSN1"/>
    <property type="match status" value="1"/>
</dbReference>
<evidence type="ECO:0000259" key="7">
    <source>
        <dbReference type="PROSITE" id="PS51721"/>
    </source>
</evidence>
<comment type="caution">
    <text evidence="8">The sequence shown here is derived from an EMBL/GenBank/DDBJ whole genome shotgun (WGS) entry which is preliminary data.</text>
</comment>
<dbReference type="Pfam" id="PF01926">
    <property type="entry name" value="MMR_HSR1"/>
    <property type="match status" value="1"/>
</dbReference>
<dbReference type="InterPro" id="IPR050755">
    <property type="entry name" value="TRAFAC_YlqF/YawG_RiboMat"/>
</dbReference>
<dbReference type="GO" id="GO:0051239">
    <property type="term" value="P:regulation of multicellular organismal process"/>
    <property type="evidence" value="ECO:0007669"/>
    <property type="project" value="UniProtKB-ARBA"/>
</dbReference>
<dbReference type="SUPFAM" id="SSF52540">
    <property type="entry name" value="P-loop containing nucleoside triphosphate hydrolases"/>
    <property type="match status" value="1"/>
</dbReference>
<dbReference type="Gene3D" id="1.10.1580.10">
    <property type="match status" value="1"/>
</dbReference>
<dbReference type="InterPro" id="IPR023179">
    <property type="entry name" value="GTP-bd_ortho_bundle_sf"/>
</dbReference>
<dbReference type="InterPro" id="IPR006073">
    <property type="entry name" value="GTP-bd"/>
</dbReference>